<sequence length="537" mass="59062">MRPSACQLIKQRILSACFFVAVLLGGSACATRQPPEWGIRWLPDCDDRPFSGLDPEVVARTQCGIATVPLDHLNPTLGTLKLDITRVWALLPAEREGAVFTNPGGPGAEADGFTVLLASIWKGYADQPQGEAYRRLINAYDVIGMTPRGMGSDPQSQLVCQSGEEIVAQNDMTEDRSPANIEAIRHNAGVLARGCASQRLAPYINTEQTARDMELVRVLLNEPRLNYFGSSYGTWLGAWYAGLFPKQVGRMVLDSSTDWTATFQDASLVQAPEKDRVFARFVAQRAAGDPRRYQMGSDPKAIGAIFLDLLPQVRAALRSDNEYYSVPEYLMAARALNQWLRESPGLPDAKLLAKLRAHRFSPDPVVNAAAKQAFARLLEVTRHPSPWSGLALGPLKITPRESVRSTVLCNDSASADEAFWTEKENQYAIEYPVGGSFFPARHCADWRGKPLDGVPQRTLVQVDGLFMVQAEYDDQTPAAGAFKAFKSVPAAHMTLLKGAYRHGVSFFGTNACVNKNVGDFLAYGRKPDRFSICYELP</sequence>
<dbReference type="Gene3D" id="3.40.50.1820">
    <property type="entry name" value="alpha/beta hydrolase"/>
    <property type="match status" value="1"/>
</dbReference>
<evidence type="ECO:0000259" key="5">
    <source>
        <dbReference type="Pfam" id="PF00561"/>
    </source>
</evidence>
<dbReference type="PANTHER" id="PTHR43248">
    <property type="entry name" value="2-SUCCINYL-6-HYDROXY-2,4-CYCLOHEXADIENE-1-CARBOXYLATE SYNTHASE"/>
    <property type="match status" value="1"/>
</dbReference>
<evidence type="ECO:0000313" key="7">
    <source>
        <dbReference type="EMBL" id="SDT91036.1"/>
    </source>
</evidence>
<gene>
    <name evidence="7" type="ORF">SAMN04490197_0770</name>
</gene>
<evidence type="ECO:0000313" key="8">
    <source>
        <dbReference type="Proteomes" id="UP000183653"/>
    </source>
</evidence>
<feature type="chain" id="PRO_5032589182" evidence="4">
    <location>
        <begin position="31"/>
        <end position="537"/>
    </location>
</feature>
<dbReference type="PROSITE" id="PS51257">
    <property type="entry name" value="PROKAR_LIPOPROTEIN"/>
    <property type="match status" value="1"/>
</dbReference>
<feature type="domain" description="Peptidase S33 tripeptidyl aminopeptidase-like C-terminal" evidence="6">
    <location>
        <begin position="441"/>
        <end position="530"/>
    </location>
</feature>
<dbReference type="Pfam" id="PF08386">
    <property type="entry name" value="Abhydrolase_4"/>
    <property type="match status" value="1"/>
</dbReference>
<evidence type="ECO:0000259" key="6">
    <source>
        <dbReference type="Pfam" id="PF08386"/>
    </source>
</evidence>
<organism evidence="7 8">
    <name type="scientific">Pseudomonas orientalis</name>
    <dbReference type="NCBI Taxonomy" id="76758"/>
    <lineage>
        <taxon>Bacteria</taxon>
        <taxon>Pseudomonadati</taxon>
        <taxon>Pseudomonadota</taxon>
        <taxon>Gammaproteobacteria</taxon>
        <taxon>Pseudomonadales</taxon>
        <taxon>Pseudomonadaceae</taxon>
        <taxon>Pseudomonas</taxon>
    </lineage>
</organism>
<dbReference type="InterPro" id="IPR029058">
    <property type="entry name" value="AB_hydrolase_fold"/>
</dbReference>
<dbReference type="InterPro" id="IPR000073">
    <property type="entry name" value="AB_hydrolase_1"/>
</dbReference>
<protein>
    <submittedName>
        <fullName evidence="7">TAP-like protein</fullName>
    </submittedName>
</protein>
<feature type="signal peptide" evidence="4">
    <location>
        <begin position="1"/>
        <end position="30"/>
    </location>
</feature>
<dbReference type="PANTHER" id="PTHR43248:SF29">
    <property type="entry name" value="TRIPEPTIDYL AMINOPEPTIDASE"/>
    <property type="match status" value="1"/>
</dbReference>
<evidence type="ECO:0000256" key="3">
    <source>
        <dbReference type="ARBA" id="ARBA00022801"/>
    </source>
</evidence>
<feature type="domain" description="AB hydrolase-1" evidence="5">
    <location>
        <begin position="140"/>
        <end position="284"/>
    </location>
</feature>
<keyword evidence="3" id="KW-0378">Hydrolase</keyword>
<dbReference type="InterPro" id="IPR051601">
    <property type="entry name" value="Serine_prot/Carboxylest_S33"/>
</dbReference>
<dbReference type="EMBL" id="LT629782">
    <property type="protein sequence ID" value="SDT91036.1"/>
    <property type="molecule type" value="Genomic_DNA"/>
</dbReference>
<dbReference type="AlphaFoldDB" id="A0A8B3XSV4"/>
<dbReference type="Pfam" id="PF00561">
    <property type="entry name" value="Abhydrolase_1"/>
    <property type="match status" value="1"/>
</dbReference>
<evidence type="ECO:0000256" key="2">
    <source>
        <dbReference type="ARBA" id="ARBA00022729"/>
    </source>
</evidence>
<proteinExistence type="inferred from homology"/>
<dbReference type="Proteomes" id="UP000183653">
    <property type="component" value="Chromosome I"/>
</dbReference>
<dbReference type="RefSeq" id="WP_169794957.1">
    <property type="nucleotide sequence ID" value="NZ_JYLM01000002.1"/>
</dbReference>
<comment type="similarity">
    <text evidence="1">Belongs to the peptidase S33 family.</text>
</comment>
<evidence type="ECO:0000256" key="1">
    <source>
        <dbReference type="ARBA" id="ARBA00010088"/>
    </source>
</evidence>
<dbReference type="InterPro" id="IPR013595">
    <property type="entry name" value="Pept_S33_TAP-like_C"/>
</dbReference>
<reference evidence="7 8" key="1">
    <citation type="submission" date="2016-10" db="EMBL/GenBank/DDBJ databases">
        <authorList>
            <person name="Varghese N."/>
            <person name="Submissions S."/>
        </authorList>
    </citation>
    <scope>NUCLEOTIDE SEQUENCE [LARGE SCALE GENOMIC DNA]</scope>
    <source>
        <strain evidence="7 8">BS2775</strain>
    </source>
</reference>
<evidence type="ECO:0000256" key="4">
    <source>
        <dbReference type="SAM" id="SignalP"/>
    </source>
</evidence>
<dbReference type="SUPFAM" id="SSF53474">
    <property type="entry name" value="alpha/beta-Hydrolases"/>
    <property type="match status" value="2"/>
</dbReference>
<name>A0A8B3XSV4_9PSED</name>
<keyword evidence="2 4" id="KW-0732">Signal</keyword>
<dbReference type="GO" id="GO:0016787">
    <property type="term" value="F:hydrolase activity"/>
    <property type="evidence" value="ECO:0007669"/>
    <property type="project" value="UniProtKB-KW"/>
</dbReference>
<keyword evidence="8" id="KW-1185">Reference proteome</keyword>
<accession>A0A8B3XSV4</accession>